<reference evidence="3" key="1">
    <citation type="submission" date="2019-04" db="EMBL/GenBank/DDBJ databases">
        <title>Moraxella osloensis CCUG 73412, isolated from corneal scrapings as causative agent of keratitis.</title>
        <authorList>
            <person name="Connolly G."/>
            <person name="Jaen-Luchoro D."/>
            <person name="Pinyeiro-Iglesias B."/>
            <person name="Curry A."/>
            <person name="Knowles S."/>
            <person name="Moore E.R.B."/>
        </authorList>
    </citation>
    <scope>NUCLEOTIDE SEQUENCE</scope>
    <source>
        <strain evidence="3">CCUG 73412</strain>
    </source>
</reference>
<protein>
    <recommendedName>
        <fullName evidence="4">DUF3322 and DUF2220 domain-containing protein</fullName>
    </recommendedName>
</protein>
<dbReference type="Pfam" id="PF09983">
    <property type="entry name" value="JetD_C"/>
    <property type="match status" value="1"/>
</dbReference>
<evidence type="ECO:0000313" key="3">
    <source>
        <dbReference type="EMBL" id="MDI4510839.1"/>
    </source>
</evidence>
<proteinExistence type="predicted"/>
<accession>A0AAW6TL54</accession>
<feature type="domain" description="Wadjet protein JetD C-terminal" evidence="1">
    <location>
        <begin position="238"/>
        <end position="406"/>
    </location>
</feature>
<gene>
    <name evidence="3" type="ORF">E6P75_11605</name>
</gene>
<dbReference type="EMBL" id="SSCJ01000013">
    <property type="protein sequence ID" value="MDI4510839.1"/>
    <property type="molecule type" value="Genomic_DNA"/>
</dbReference>
<evidence type="ECO:0000259" key="2">
    <source>
        <dbReference type="Pfam" id="PF11795"/>
    </source>
</evidence>
<dbReference type="InterPro" id="IPR014544">
    <property type="entry name" value="UCP028408"/>
</dbReference>
<organism evidence="3">
    <name type="scientific">Faucicola osloensis</name>
    <name type="common">Moraxella osloensis</name>
    <dbReference type="NCBI Taxonomy" id="34062"/>
    <lineage>
        <taxon>Bacteria</taxon>
        <taxon>Pseudomonadati</taxon>
        <taxon>Pseudomonadota</taxon>
        <taxon>Gammaproteobacteria</taxon>
        <taxon>Moraxellales</taxon>
        <taxon>Moraxellaceae</taxon>
        <taxon>Faucicola</taxon>
    </lineage>
</organism>
<dbReference type="InterPro" id="IPR024537">
    <property type="entry name" value="DUF3322"/>
</dbReference>
<sequence length="416" mass="47739">MTAWGKLPKEVVDELNRRYWQNIGKFKQLLKGNMPQKTIFPIVVPLKPPTSGKVIAQDTQSFQAFVKAWQAFEGDYPNLNIQWQTKNLGFLGEQKIPTKLIINDLPKLTEMLGQSATQRISSLQEKFQQLVQLGKTTDVQKRIFDNLISYLEMIEPLSDLQVIKLTKLLPQLKVAMGKGNYLRAINIEGIDTKFIENNLKVIEILAESLYSPTQQTIDNASIAEFDLLNWLRCEIKPKDWLFVRPLCEQSKTALANLPILKLSSQTLLSYELPAKNILVIENEMPCFMLPHLPNTIAVAGGGKNLTWLKAEWLKAKKVGYWGDIDSEGLAMLSDARRKCPNIQSIMMDKTTYDLYEGSRGDEPIFTKSVPEFLQKEETELFEFIAQQEINQRRLEQEFIAQDYMIAELHKWLLTNI</sequence>
<name>A0AAW6TL54_FAUOS</name>
<dbReference type="InterPro" id="IPR024534">
    <property type="entry name" value="JetD_C"/>
</dbReference>
<comment type="caution">
    <text evidence="3">The sequence shown here is derived from an EMBL/GenBank/DDBJ whole genome shotgun (WGS) entry which is preliminary data.</text>
</comment>
<dbReference type="AlphaFoldDB" id="A0AAW6TL54"/>
<feature type="domain" description="DUF3322" evidence="2">
    <location>
        <begin position="8"/>
        <end position="205"/>
    </location>
</feature>
<dbReference type="PIRSF" id="PIRSF028408">
    <property type="entry name" value="UCP028408"/>
    <property type="match status" value="1"/>
</dbReference>
<evidence type="ECO:0000259" key="1">
    <source>
        <dbReference type="Pfam" id="PF09983"/>
    </source>
</evidence>
<dbReference type="Pfam" id="PF11795">
    <property type="entry name" value="DUF3322"/>
    <property type="match status" value="1"/>
</dbReference>
<evidence type="ECO:0008006" key="4">
    <source>
        <dbReference type="Google" id="ProtNLM"/>
    </source>
</evidence>